<dbReference type="GO" id="GO:0005886">
    <property type="term" value="C:plasma membrane"/>
    <property type="evidence" value="ECO:0007669"/>
    <property type="project" value="UniProtKB-SubCell"/>
</dbReference>
<dbReference type="InterPro" id="IPR046956">
    <property type="entry name" value="RLP23-like"/>
</dbReference>
<keyword evidence="6 11" id="KW-0732">Signal</keyword>
<dbReference type="SMART" id="SM00369">
    <property type="entry name" value="LRR_TYP"/>
    <property type="match status" value="7"/>
</dbReference>
<evidence type="ECO:0000256" key="3">
    <source>
        <dbReference type="ARBA" id="ARBA00022475"/>
    </source>
</evidence>
<keyword evidence="15" id="KW-1185">Reference proteome</keyword>
<comment type="similarity">
    <text evidence="2">Belongs to the RLP family.</text>
</comment>
<sequence>MMKLVALKSCVLISSLFAALLLLTFEPSRCAACTETEQRALLTFKHSLHDPSNKLSSWGDGKVNCCRWKGVLCSSISSSSLTGHVEGLQLQSGLNGTVSSSLLDLKHLRYLDLSRNNFHQPIPSFIGSLASLEYLNLSHAEFYGKIPYSIGNLSKLHTLSLEETRSTPSLLQADSLEWLWGLSKLEHLNLNGVNLSQAHDWEQVIFKLPSLVHLRLSSCILSDSAPLSNDVNISRSNLDTLDLSSNSFVSEWIFRLANLNFLDLSVNSFEGPIPTNANFTRLQHVNLSENYFNSTIPDWLYSCENLEFVNLGSNNLQGNISTAIENLTSLTTLVLSHNELSGEIPREIGSLCKMQRLDLSYNKLGGNISDSSFENVSSCFLGSLEFLDLSMNQLSGHLTHMLGSFKRLGALMLGRNSLSGVIPSNIGNLSSLQSLDMSYNRLSGNLPESVGQLFNLKGLLLHFNMLEGVVTEAHFARLSKLTVLSASGNHLTLNISNPDWIPPFKLETLLLGLWSLGSDSRIFSWLGTQQSSILELDLSSTGISSDVPSWLWSVKYLNLSYNQLHGQIPVISDPKIDDVNYGRFIYLSSNNFSGPLPRVGNKVSELDLSNNSFSGGISHFVTPQLSI</sequence>
<dbReference type="PANTHER" id="PTHR48063">
    <property type="entry name" value="LRR RECEPTOR-LIKE KINASE"/>
    <property type="match status" value="1"/>
</dbReference>
<keyword evidence="4" id="KW-0433">Leucine-rich repeat</keyword>
<accession>A0A9N7R629</accession>
<dbReference type="Proteomes" id="UP001153555">
    <property type="component" value="Unassembled WGS sequence"/>
</dbReference>
<dbReference type="InterPro" id="IPR032675">
    <property type="entry name" value="LRR_dom_sf"/>
</dbReference>
<dbReference type="EMBL" id="CACSLK010011299">
    <property type="protein sequence ID" value="CAA0813218.1"/>
    <property type="molecule type" value="Genomic_DNA"/>
</dbReference>
<evidence type="ECO:0000313" key="14">
    <source>
        <dbReference type="EMBL" id="CAA0813218.1"/>
    </source>
</evidence>
<evidence type="ECO:0000259" key="12">
    <source>
        <dbReference type="Pfam" id="PF08263"/>
    </source>
</evidence>
<organism evidence="14 15">
    <name type="scientific">Striga hermonthica</name>
    <name type="common">Purple witchweed</name>
    <name type="synonym">Buchnera hermonthica</name>
    <dbReference type="NCBI Taxonomy" id="68872"/>
    <lineage>
        <taxon>Eukaryota</taxon>
        <taxon>Viridiplantae</taxon>
        <taxon>Streptophyta</taxon>
        <taxon>Embryophyta</taxon>
        <taxon>Tracheophyta</taxon>
        <taxon>Spermatophyta</taxon>
        <taxon>Magnoliopsida</taxon>
        <taxon>eudicotyledons</taxon>
        <taxon>Gunneridae</taxon>
        <taxon>Pentapetalae</taxon>
        <taxon>asterids</taxon>
        <taxon>lamiids</taxon>
        <taxon>Lamiales</taxon>
        <taxon>Orobanchaceae</taxon>
        <taxon>Buchnereae</taxon>
        <taxon>Striga</taxon>
    </lineage>
</organism>
<keyword evidence="9" id="KW-0472">Membrane</keyword>
<feature type="chain" id="PRO_5040234552" evidence="11">
    <location>
        <begin position="33"/>
        <end position="627"/>
    </location>
</feature>
<dbReference type="FunFam" id="3.80.10.10:FF:000041">
    <property type="entry name" value="LRR receptor-like serine/threonine-protein kinase ERECTA"/>
    <property type="match status" value="1"/>
</dbReference>
<evidence type="ECO:0000256" key="6">
    <source>
        <dbReference type="ARBA" id="ARBA00022729"/>
    </source>
</evidence>
<evidence type="ECO:0000313" key="15">
    <source>
        <dbReference type="Proteomes" id="UP001153555"/>
    </source>
</evidence>
<dbReference type="Pfam" id="PF08263">
    <property type="entry name" value="LRRNT_2"/>
    <property type="match status" value="1"/>
</dbReference>
<dbReference type="InterPro" id="IPR001611">
    <property type="entry name" value="Leu-rich_rpt"/>
</dbReference>
<dbReference type="SUPFAM" id="SSF52058">
    <property type="entry name" value="L domain-like"/>
    <property type="match status" value="1"/>
</dbReference>
<dbReference type="FunFam" id="3.80.10.10:FF:000383">
    <property type="entry name" value="Leucine-rich repeat receptor protein kinase EMS1"/>
    <property type="match status" value="1"/>
</dbReference>
<evidence type="ECO:0000256" key="4">
    <source>
        <dbReference type="ARBA" id="ARBA00022614"/>
    </source>
</evidence>
<evidence type="ECO:0000259" key="13">
    <source>
        <dbReference type="Pfam" id="PF23598"/>
    </source>
</evidence>
<dbReference type="InterPro" id="IPR013210">
    <property type="entry name" value="LRR_N_plant-typ"/>
</dbReference>
<comment type="caution">
    <text evidence="14">The sequence shown here is derived from an EMBL/GenBank/DDBJ whole genome shotgun (WGS) entry which is preliminary data.</text>
</comment>
<dbReference type="GO" id="GO:0051707">
    <property type="term" value="P:response to other organism"/>
    <property type="evidence" value="ECO:0007669"/>
    <property type="project" value="UniProtKB-ARBA"/>
</dbReference>
<dbReference type="OrthoDB" id="908873at2759"/>
<feature type="signal peptide" evidence="11">
    <location>
        <begin position="1"/>
        <end position="32"/>
    </location>
</feature>
<name>A0A9N7R629_STRHE</name>
<evidence type="ECO:0000256" key="9">
    <source>
        <dbReference type="ARBA" id="ARBA00023136"/>
    </source>
</evidence>
<evidence type="ECO:0000256" key="5">
    <source>
        <dbReference type="ARBA" id="ARBA00022692"/>
    </source>
</evidence>
<keyword evidence="3" id="KW-1003">Cell membrane</keyword>
<evidence type="ECO:0000256" key="7">
    <source>
        <dbReference type="ARBA" id="ARBA00022737"/>
    </source>
</evidence>
<dbReference type="Pfam" id="PF00560">
    <property type="entry name" value="LRR_1"/>
    <property type="match status" value="4"/>
</dbReference>
<evidence type="ECO:0000256" key="8">
    <source>
        <dbReference type="ARBA" id="ARBA00022989"/>
    </source>
</evidence>
<dbReference type="GO" id="GO:0006952">
    <property type="term" value="P:defense response"/>
    <property type="evidence" value="ECO:0007669"/>
    <property type="project" value="UniProtKB-ARBA"/>
</dbReference>
<dbReference type="FunFam" id="3.80.10.10:FF:000129">
    <property type="entry name" value="Leucine-rich repeat receptor-like kinase"/>
    <property type="match status" value="1"/>
</dbReference>
<feature type="domain" description="Leucine-rich repeat-containing N-terminal plant-type" evidence="12">
    <location>
        <begin position="36"/>
        <end position="74"/>
    </location>
</feature>
<dbReference type="InterPro" id="IPR055414">
    <property type="entry name" value="LRR_R13L4/SHOC2-like"/>
</dbReference>
<evidence type="ECO:0000256" key="11">
    <source>
        <dbReference type="SAM" id="SignalP"/>
    </source>
</evidence>
<protein>
    <submittedName>
        <fullName evidence="14">Disease resistance family protein / LRR family protein</fullName>
    </submittedName>
</protein>
<reference evidence="14" key="1">
    <citation type="submission" date="2019-12" db="EMBL/GenBank/DDBJ databases">
        <authorList>
            <person name="Scholes J."/>
        </authorList>
    </citation>
    <scope>NUCLEOTIDE SEQUENCE</scope>
</reference>
<evidence type="ECO:0000256" key="1">
    <source>
        <dbReference type="ARBA" id="ARBA00004251"/>
    </source>
</evidence>
<dbReference type="Gene3D" id="3.80.10.10">
    <property type="entry name" value="Ribonuclease Inhibitor"/>
    <property type="match status" value="5"/>
</dbReference>
<dbReference type="AlphaFoldDB" id="A0A9N7R629"/>
<dbReference type="Pfam" id="PF23598">
    <property type="entry name" value="LRR_14"/>
    <property type="match status" value="1"/>
</dbReference>
<evidence type="ECO:0000256" key="10">
    <source>
        <dbReference type="ARBA" id="ARBA00023180"/>
    </source>
</evidence>
<keyword evidence="10" id="KW-0325">Glycoprotein</keyword>
<keyword evidence="7" id="KW-0677">Repeat</keyword>
<dbReference type="PRINTS" id="PR00019">
    <property type="entry name" value="LEURICHRPT"/>
</dbReference>
<comment type="subcellular location">
    <subcellularLocation>
        <location evidence="1">Cell membrane</location>
        <topology evidence="1">Single-pass type I membrane protein</topology>
    </subcellularLocation>
</comment>
<dbReference type="InterPro" id="IPR003591">
    <property type="entry name" value="Leu-rich_rpt_typical-subtyp"/>
</dbReference>
<gene>
    <name evidence="14" type="ORF">SHERM_13777</name>
</gene>
<feature type="domain" description="Disease resistance R13L4/SHOC-2-like LRR" evidence="13">
    <location>
        <begin position="96"/>
        <end position="336"/>
    </location>
</feature>
<dbReference type="PANTHER" id="PTHR48063:SF98">
    <property type="entry name" value="LRR RECEPTOR-LIKE SERINE_THREONINE-PROTEIN KINASE FLS2"/>
    <property type="match status" value="1"/>
</dbReference>
<evidence type="ECO:0000256" key="2">
    <source>
        <dbReference type="ARBA" id="ARBA00009592"/>
    </source>
</evidence>
<keyword evidence="8" id="KW-1133">Transmembrane helix</keyword>
<dbReference type="Pfam" id="PF13516">
    <property type="entry name" value="LRR_6"/>
    <property type="match status" value="1"/>
</dbReference>
<proteinExistence type="inferred from homology"/>
<dbReference type="SUPFAM" id="SSF52047">
    <property type="entry name" value="RNI-like"/>
    <property type="match status" value="1"/>
</dbReference>
<keyword evidence="5" id="KW-0812">Transmembrane</keyword>